<organism evidence="1 2">
    <name type="scientific">Zhouia amylolytica</name>
    <dbReference type="NCBI Taxonomy" id="376730"/>
    <lineage>
        <taxon>Bacteria</taxon>
        <taxon>Pseudomonadati</taxon>
        <taxon>Bacteroidota</taxon>
        <taxon>Flavobacteriia</taxon>
        <taxon>Flavobacteriales</taxon>
        <taxon>Flavobacteriaceae</taxon>
        <taxon>Zhouia</taxon>
    </lineage>
</organism>
<gene>
    <name evidence="1" type="ORF">SAMN04487906_0219</name>
</gene>
<evidence type="ECO:0000313" key="2">
    <source>
        <dbReference type="Proteomes" id="UP000183209"/>
    </source>
</evidence>
<dbReference type="AlphaFoldDB" id="A0A1I6PBV0"/>
<accession>A0A1I6PBV0</accession>
<evidence type="ECO:0000313" key="1">
    <source>
        <dbReference type="EMBL" id="SFS37641.1"/>
    </source>
</evidence>
<dbReference type="PROSITE" id="PS51257">
    <property type="entry name" value="PROKAR_LIPOPROTEIN"/>
    <property type="match status" value="1"/>
</dbReference>
<proteinExistence type="predicted"/>
<dbReference type="RefSeq" id="WP_074976353.1">
    <property type="nucleotide sequence ID" value="NZ_FPAG01000001.1"/>
</dbReference>
<protein>
    <submittedName>
        <fullName evidence="1">Uncharacterized protein</fullName>
    </submittedName>
</protein>
<dbReference type="Proteomes" id="UP000183209">
    <property type="component" value="Unassembled WGS sequence"/>
</dbReference>
<reference evidence="1 2" key="1">
    <citation type="submission" date="2016-10" db="EMBL/GenBank/DDBJ databases">
        <authorList>
            <person name="de Groot N.N."/>
        </authorList>
    </citation>
    <scope>NUCLEOTIDE SEQUENCE [LARGE SCALE GENOMIC DNA]</scope>
    <source>
        <strain evidence="1 2">CGMCC 1.6114</strain>
    </source>
</reference>
<dbReference type="EMBL" id="FPAG01000001">
    <property type="protein sequence ID" value="SFS37641.1"/>
    <property type="molecule type" value="Genomic_DNA"/>
</dbReference>
<sequence>MKTFSFLITLILLTSCQSNEQTNKEDVPSVNPSELIGSWATTNLNPDNISLKGFELKEDYTATIHVLDSRNRTNTYKGKWVLTKELKVNEMLNLKTFLSLEFQESKNKRKTFLFKEDREDGDLILSIRGVDYKHI</sequence>
<name>A0A1I6PBV0_9FLAO</name>